<keyword evidence="2" id="KW-1185">Reference proteome</keyword>
<gene>
    <name evidence="1" type="ORF">GCM10010319_60790</name>
</gene>
<dbReference type="Proteomes" id="UP001500063">
    <property type="component" value="Unassembled WGS sequence"/>
</dbReference>
<evidence type="ECO:0000313" key="2">
    <source>
        <dbReference type="Proteomes" id="UP001500063"/>
    </source>
</evidence>
<accession>A0ABP3HNJ3</accession>
<sequence>MIVRCVANKGSEIGPYRQGLFYTPETRYDLSIDSSYKVFAMALLNGFLTVLVADDYDKPAWLPLQLFEVEDSSLPGHWEFAAGEAGMPSPESGELICGGRWGYSEVVHSDTHYYDLEERDSEALRVFNEERSRSSRG</sequence>
<proteinExistence type="predicted"/>
<name>A0ABP3HNJ3_9ACTN</name>
<reference evidence="2" key="1">
    <citation type="journal article" date="2019" name="Int. J. Syst. Evol. Microbiol.">
        <title>The Global Catalogue of Microorganisms (GCM) 10K type strain sequencing project: providing services to taxonomists for standard genome sequencing and annotation.</title>
        <authorList>
            <consortium name="The Broad Institute Genomics Platform"/>
            <consortium name="The Broad Institute Genome Sequencing Center for Infectious Disease"/>
            <person name="Wu L."/>
            <person name="Ma J."/>
        </authorList>
    </citation>
    <scope>NUCLEOTIDE SEQUENCE [LARGE SCALE GENOMIC DNA]</scope>
    <source>
        <strain evidence="2">JCM 4565</strain>
    </source>
</reference>
<evidence type="ECO:0000313" key="1">
    <source>
        <dbReference type="EMBL" id="GAA0374131.1"/>
    </source>
</evidence>
<organism evidence="1 2">
    <name type="scientific">Streptomyces blastmyceticus</name>
    <dbReference type="NCBI Taxonomy" id="68180"/>
    <lineage>
        <taxon>Bacteria</taxon>
        <taxon>Bacillati</taxon>
        <taxon>Actinomycetota</taxon>
        <taxon>Actinomycetes</taxon>
        <taxon>Kitasatosporales</taxon>
        <taxon>Streptomycetaceae</taxon>
        <taxon>Streptomyces</taxon>
    </lineage>
</organism>
<protein>
    <submittedName>
        <fullName evidence="1">Uncharacterized protein</fullName>
    </submittedName>
</protein>
<comment type="caution">
    <text evidence="1">The sequence shown here is derived from an EMBL/GenBank/DDBJ whole genome shotgun (WGS) entry which is preliminary data.</text>
</comment>
<dbReference type="EMBL" id="BAAABW010000031">
    <property type="protein sequence ID" value="GAA0374131.1"/>
    <property type="molecule type" value="Genomic_DNA"/>
</dbReference>